<feature type="transmembrane region" description="Helical" evidence="9">
    <location>
        <begin position="172"/>
        <end position="191"/>
    </location>
</feature>
<keyword evidence="5 9" id="KW-0812">Transmembrane</keyword>
<name>A0A3P3XN78_9SPIR</name>
<feature type="transmembrane region" description="Helical" evidence="9">
    <location>
        <begin position="231"/>
        <end position="254"/>
    </location>
</feature>
<feature type="transmembrane region" description="Helical" evidence="9">
    <location>
        <begin position="128"/>
        <end position="151"/>
    </location>
</feature>
<evidence type="ECO:0000256" key="8">
    <source>
        <dbReference type="ARBA" id="ARBA00023136"/>
    </source>
</evidence>
<dbReference type="GO" id="GO:0015232">
    <property type="term" value="F:heme transmembrane transporter activity"/>
    <property type="evidence" value="ECO:0007669"/>
    <property type="project" value="InterPro"/>
</dbReference>
<comment type="function">
    <text evidence="1">Required for the export of heme to the periplasm for the biogenesis of c-type cytochromes.</text>
</comment>
<evidence type="ECO:0000313" key="11">
    <source>
        <dbReference type="EMBL" id="SLM17727.1"/>
    </source>
</evidence>
<dbReference type="InterPro" id="IPR003557">
    <property type="entry name" value="Cyt_c_biogenesis_CcmC"/>
</dbReference>
<evidence type="ECO:0000256" key="6">
    <source>
        <dbReference type="ARBA" id="ARBA00022748"/>
    </source>
</evidence>
<dbReference type="EMBL" id="FWDO01000004">
    <property type="protein sequence ID" value="SLM17727.1"/>
    <property type="molecule type" value="Genomic_DNA"/>
</dbReference>
<dbReference type="GO" id="GO:0020037">
    <property type="term" value="F:heme binding"/>
    <property type="evidence" value="ECO:0007669"/>
    <property type="project" value="InterPro"/>
</dbReference>
<protein>
    <recommendedName>
        <fullName evidence="4">Heme exporter protein C</fullName>
    </recommendedName>
</protein>
<sequence length="261" mass="29070">MIATIAFGLLILSLIIQIVYLFKKEGGQDVISPWLSLAAGILLLVEIVRRSIAIRFVALTGMFESLIFLACFLALLIFALRYFKTTKGNRVIPFGATIIAVIFLALASSPLAPSEIKPPVPALQSGWLVLHVSFTFIGEVFFTVGFVSAILQLTTKNEEKRQSYDRLTYTSVAVGYPIFTAGALIFGAIWAEKAWGVWWSWDPKETWALITWLTYTAYLHFRLVRKSTSNLVPALVIVGFAIAMFTFFGVNFLLRGLHSYA</sequence>
<evidence type="ECO:0000256" key="3">
    <source>
        <dbReference type="ARBA" id="ARBA00005840"/>
    </source>
</evidence>
<evidence type="ECO:0000256" key="7">
    <source>
        <dbReference type="ARBA" id="ARBA00022989"/>
    </source>
</evidence>
<proteinExistence type="inferred from homology"/>
<evidence type="ECO:0000256" key="4">
    <source>
        <dbReference type="ARBA" id="ARBA00016463"/>
    </source>
</evidence>
<evidence type="ECO:0000256" key="2">
    <source>
        <dbReference type="ARBA" id="ARBA00004141"/>
    </source>
</evidence>
<dbReference type="Pfam" id="PF01578">
    <property type="entry name" value="Cytochrom_C_asm"/>
    <property type="match status" value="1"/>
</dbReference>
<reference evidence="11" key="1">
    <citation type="submission" date="2017-02" db="EMBL/GenBank/DDBJ databases">
        <authorList>
            <person name="Regsiter A."/>
            <person name="William W."/>
        </authorList>
    </citation>
    <scope>NUCLEOTIDE SEQUENCE</scope>
    <source>
        <strain evidence="11">BdmA 4</strain>
    </source>
</reference>
<feature type="transmembrane region" description="Helical" evidence="9">
    <location>
        <begin position="34"/>
        <end position="52"/>
    </location>
</feature>
<dbReference type="InterPro" id="IPR002541">
    <property type="entry name" value="Cyt_c_assembly"/>
</dbReference>
<keyword evidence="8 9" id="KW-0472">Membrane</keyword>
<feature type="transmembrane region" description="Helical" evidence="9">
    <location>
        <begin position="58"/>
        <end position="79"/>
    </location>
</feature>
<comment type="similarity">
    <text evidence="3">Belongs to the CcmC/CycZ/HelC family.</text>
</comment>
<evidence type="ECO:0000256" key="1">
    <source>
        <dbReference type="ARBA" id="ARBA00002442"/>
    </source>
</evidence>
<dbReference type="PRINTS" id="PR01386">
    <property type="entry name" value="CCMCBIOGNSIS"/>
</dbReference>
<dbReference type="AlphaFoldDB" id="A0A3P3XN78"/>
<feature type="transmembrane region" description="Helical" evidence="9">
    <location>
        <begin position="206"/>
        <end position="224"/>
    </location>
</feature>
<dbReference type="PANTHER" id="PTHR30071:SF1">
    <property type="entry name" value="CYTOCHROME B_B6 PROTEIN-RELATED"/>
    <property type="match status" value="1"/>
</dbReference>
<keyword evidence="7 9" id="KW-1133">Transmembrane helix</keyword>
<dbReference type="GO" id="GO:0017004">
    <property type="term" value="P:cytochrome complex assembly"/>
    <property type="evidence" value="ECO:0007669"/>
    <property type="project" value="UniProtKB-KW"/>
</dbReference>
<accession>A0A3P3XN78</accession>
<evidence type="ECO:0000256" key="5">
    <source>
        <dbReference type="ARBA" id="ARBA00022692"/>
    </source>
</evidence>
<organism evidence="11">
    <name type="scientific">uncultured spirochete</name>
    <dbReference type="NCBI Taxonomy" id="156406"/>
    <lineage>
        <taxon>Bacteria</taxon>
        <taxon>Pseudomonadati</taxon>
        <taxon>Spirochaetota</taxon>
        <taxon>Spirochaetia</taxon>
        <taxon>Spirochaetales</taxon>
        <taxon>environmental samples</taxon>
    </lineage>
</organism>
<evidence type="ECO:0000256" key="9">
    <source>
        <dbReference type="SAM" id="Phobius"/>
    </source>
</evidence>
<gene>
    <name evidence="11" type="ORF">SPIRO4BDMA_40296</name>
</gene>
<dbReference type="GO" id="GO:0005886">
    <property type="term" value="C:plasma membrane"/>
    <property type="evidence" value="ECO:0007669"/>
    <property type="project" value="TreeGrafter"/>
</dbReference>
<feature type="transmembrane region" description="Helical" evidence="9">
    <location>
        <begin position="91"/>
        <end position="108"/>
    </location>
</feature>
<feature type="domain" description="Cytochrome c assembly protein" evidence="10">
    <location>
        <begin position="62"/>
        <end position="258"/>
    </location>
</feature>
<comment type="subcellular location">
    <subcellularLocation>
        <location evidence="2">Membrane</location>
        <topology evidence="2">Multi-pass membrane protein</topology>
    </subcellularLocation>
</comment>
<keyword evidence="6" id="KW-0201">Cytochrome c-type biogenesis</keyword>
<evidence type="ECO:0000259" key="10">
    <source>
        <dbReference type="Pfam" id="PF01578"/>
    </source>
</evidence>
<feature type="transmembrane region" description="Helical" evidence="9">
    <location>
        <begin position="6"/>
        <end position="22"/>
    </location>
</feature>
<dbReference type="PANTHER" id="PTHR30071">
    <property type="entry name" value="HEME EXPORTER PROTEIN C"/>
    <property type="match status" value="1"/>
</dbReference>
<dbReference type="InterPro" id="IPR045062">
    <property type="entry name" value="Cyt_c_biogenesis_CcsA/CcmC"/>
</dbReference>